<accession>A0A918XRX2</accession>
<organism evidence="2 3">
    <name type="scientific">Thalassobaculum fulvum</name>
    <dbReference type="NCBI Taxonomy" id="1633335"/>
    <lineage>
        <taxon>Bacteria</taxon>
        <taxon>Pseudomonadati</taxon>
        <taxon>Pseudomonadota</taxon>
        <taxon>Alphaproteobacteria</taxon>
        <taxon>Rhodospirillales</taxon>
        <taxon>Thalassobaculaceae</taxon>
        <taxon>Thalassobaculum</taxon>
    </lineage>
</organism>
<feature type="domain" description="N-acetyltransferase" evidence="1">
    <location>
        <begin position="12"/>
        <end position="171"/>
    </location>
</feature>
<reference evidence="2" key="1">
    <citation type="journal article" date="2014" name="Int. J. Syst. Evol. Microbiol.">
        <title>Complete genome sequence of Corynebacterium casei LMG S-19264T (=DSM 44701T), isolated from a smear-ripened cheese.</title>
        <authorList>
            <consortium name="US DOE Joint Genome Institute (JGI-PGF)"/>
            <person name="Walter F."/>
            <person name="Albersmeier A."/>
            <person name="Kalinowski J."/>
            <person name="Ruckert C."/>
        </authorList>
    </citation>
    <scope>NUCLEOTIDE SEQUENCE</scope>
    <source>
        <strain evidence="2">KCTC 42651</strain>
    </source>
</reference>
<name>A0A918XRX2_9PROT</name>
<dbReference type="AlphaFoldDB" id="A0A918XRX2"/>
<dbReference type="Proteomes" id="UP000630353">
    <property type="component" value="Unassembled WGS sequence"/>
</dbReference>
<dbReference type="PANTHER" id="PTHR43792">
    <property type="entry name" value="GNAT FAMILY, PUTATIVE (AFU_ORTHOLOGUE AFUA_3G00765)-RELATED-RELATED"/>
    <property type="match status" value="1"/>
</dbReference>
<evidence type="ECO:0000313" key="3">
    <source>
        <dbReference type="Proteomes" id="UP000630353"/>
    </source>
</evidence>
<dbReference type="Pfam" id="PF13302">
    <property type="entry name" value="Acetyltransf_3"/>
    <property type="match status" value="1"/>
</dbReference>
<dbReference type="PANTHER" id="PTHR43792:SF1">
    <property type="entry name" value="N-ACETYLTRANSFERASE DOMAIN-CONTAINING PROTEIN"/>
    <property type="match status" value="1"/>
</dbReference>
<comment type="caution">
    <text evidence="2">The sequence shown here is derived from an EMBL/GenBank/DDBJ whole genome shotgun (WGS) entry which is preliminary data.</text>
</comment>
<gene>
    <name evidence="2" type="ORF">GCM10017083_16650</name>
</gene>
<proteinExistence type="predicted"/>
<reference evidence="2" key="2">
    <citation type="submission" date="2020-09" db="EMBL/GenBank/DDBJ databases">
        <authorList>
            <person name="Sun Q."/>
            <person name="Kim S."/>
        </authorList>
    </citation>
    <scope>NUCLEOTIDE SEQUENCE</scope>
    <source>
        <strain evidence="2">KCTC 42651</strain>
    </source>
</reference>
<dbReference type="SUPFAM" id="SSF55729">
    <property type="entry name" value="Acyl-CoA N-acyltransferases (Nat)"/>
    <property type="match status" value="1"/>
</dbReference>
<dbReference type="InterPro" id="IPR016181">
    <property type="entry name" value="Acyl_CoA_acyltransferase"/>
</dbReference>
<dbReference type="InterPro" id="IPR000182">
    <property type="entry name" value="GNAT_dom"/>
</dbReference>
<dbReference type="RefSeq" id="WP_189988476.1">
    <property type="nucleotide sequence ID" value="NZ_BMZS01000003.1"/>
</dbReference>
<dbReference type="PROSITE" id="PS51186">
    <property type="entry name" value="GNAT"/>
    <property type="match status" value="1"/>
</dbReference>
<sequence length="189" mass="20722">MTDIIPIETDRLILRAWRDEDRAPFAALNADPEVMRYFPKLLSREESDALAALVVERMAENGWGWYAVEVKGGEPFAGFVGLNVPGYPIPCGPCVEVGWRLARSAWGKGYASEAARACLGFGFGRLGLDEIVSFTAVGNTRSRAVMERLGMTSDPADDFEHPSLPDGHPLRRHVLYRIGAATWAGLSGR</sequence>
<dbReference type="EMBL" id="BMZS01000003">
    <property type="protein sequence ID" value="GHD46936.1"/>
    <property type="molecule type" value="Genomic_DNA"/>
</dbReference>
<evidence type="ECO:0000259" key="1">
    <source>
        <dbReference type="PROSITE" id="PS51186"/>
    </source>
</evidence>
<dbReference type="Gene3D" id="3.40.630.30">
    <property type="match status" value="1"/>
</dbReference>
<keyword evidence="3" id="KW-1185">Reference proteome</keyword>
<dbReference type="GO" id="GO:0016747">
    <property type="term" value="F:acyltransferase activity, transferring groups other than amino-acyl groups"/>
    <property type="evidence" value="ECO:0007669"/>
    <property type="project" value="InterPro"/>
</dbReference>
<protein>
    <submittedName>
        <fullName evidence="2">N-acetyltransferase</fullName>
    </submittedName>
</protein>
<dbReference type="InterPro" id="IPR051531">
    <property type="entry name" value="N-acetyltransferase"/>
</dbReference>
<evidence type="ECO:0000313" key="2">
    <source>
        <dbReference type="EMBL" id="GHD46936.1"/>
    </source>
</evidence>